<gene>
    <name evidence="2" type="ORF">ARMSODRAFT_979711</name>
</gene>
<reference evidence="3" key="1">
    <citation type="journal article" date="2017" name="Nat. Ecol. Evol.">
        <title>Genome expansion and lineage-specific genetic innovations in the forest pathogenic fungi Armillaria.</title>
        <authorList>
            <person name="Sipos G."/>
            <person name="Prasanna A.N."/>
            <person name="Walter M.C."/>
            <person name="O'Connor E."/>
            <person name="Balint B."/>
            <person name="Krizsan K."/>
            <person name="Kiss B."/>
            <person name="Hess J."/>
            <person name="Varga T."/>
            <person name="Slot J."/>
            <person name="Riley R."/>
            <person name="Boka B."/>
            <person name="Rigling D."/>
            <person name="Barry K."/>
            <person name="Lee J."/>
            <person name="Mihaltcheva S."/>
            <person name="LaButti K."/>
            <person name="Lipzen A."/>
            <person name="Waldron R."/>
            <person name="Moloney N.M."/>
            <person name="Sperisen C."/>
            <person name="Kredics L."/>
            <person name="Vagvoelgyi C."/>
            <person name="Patrignani A."/>
            <person name="Fitzpatrick D."/>
            <person name="Nagy I."/>
            <person name="Doyle S."/>
            <person name="Anderson J.B."/>
            <person name="Grigoriev I.V."/>
            <person name="Gueldener U."/>
            <person name="Muensterkoetter M."/>
            <person name="Nagy L.G."/>
        </authorList>
    </citation>
    <scope>NUCLEOTIDE SEQUENCE [LARGE SCALE GENOMIC DNA]</scope>
    <source>
        <strain evidence="3">28-4</strain>
    </source>
</reference>
<feature type="compositionally biased region" description="Basic and acidic residues" evidence="1">
    <location>
        <begin position="85"/>
        <end position="105"/>
    </location>
</feature>
<dbReference type="AlphaFoldDB" id="A0A2H3BLB1"/>
<evidence type="ECO:0000256" key="1">
    <source>
        <dbReference type="SAM" id="MobiDB-lite"/>
    </source>
</evidence>
<sequence>MSDDTQEEAPSASPRTWRDFLEDPDPFVAAMAQEMKKTPANIRASRKYYLQHMENLQDKARARTRSRREKFKSLSSEEQAVIKERVRASQARYRERRREDLARKERERRRRQNL</sequence>
<proteinExistence type="predicted"/>
<dbReference type="Proteomes" id="UP000218334">
    <property type="component" value="Unassembled WGS sequence"/>
</dbReference>
<accession>A0A2H3BLB1</accession>
<evidence type="ECO:0000313" key="2">
    <source>
        <dbReference type="EMBL" id="PBK63846.1"/>
    </source>
</evidence>
<protein>
    <submittedName>
        <fullName evidence="2">Uncharacterized protein</fullName>
    </submittedName>
</protein>
<feature type="region of interest" description="Disordered" evidence="1">
    <location>
        <begin position="58"/>
        <end position="77"/>
    </location>
</feature>
<keyword evidence="3" id="KW-1185">Reference proteome</keyword>
<organism evidence="2 3">
    <name type="scientific">Armillaria solidipes</name>
    <dbReference type="NCBI Taxonomy" id="1076256"/>
    <lineage>
        <taxon>Eukaryota</taxon>
        <taxon>Fungi</taxon>
        <taxon>Dikarya</taxon>
        <taxon>Basidiomycota</taxon>
        <taxon>Agaricomycotina</taxon>
        <taxon>Agaricomycetes</taxon>
        <taxon>Agaricomycetidae</taxon>
        <taxon>Agaricales</taxon>
        <taxon>Marasmiineae</taxon>
        <taxon>Physalacriaceae</taxon>
        <taxon>Armillaria</taxon>
    </lineage>
</organism>
<feature type="region of interest" description="Disordered" evidence="1">
    <location>
        <begin position="1"/>
        <end position="21"/>
    </location>
</feature>
<feature type="region of interest" description="Disordered" evidence="1">
    <location>
        <begin position="85"/>
        <end position="114"/>
    </location>
</feature>
<evidence type="ECO:0000313" key="3">
    <source>
        <dbReference type="Proteomes" id="UP000218334"/>
    </source>
</evidence>
<name>A0A2H3BLB1_9AGAR</name>
<dbReference type="EMBL" id="KZ293456">
    <property type="protein sequence ID" value="PBK63846.1"/>
    <property type="molecule type" value="Genomic_DNA"/>
</dbReference>